<dbReference type="GO" id="GO:0043596">
    <property type="term" value="C:nuclear replication fork"/>
    <property type="evidence" value="ECO:0007669"/>
    <property type="project" value="TreeGrafter"/>
</dbReference>
<dbReference type="GO" id="GO:0000724">
    <property type="term" value="P:double-strand break repair via homologous recombination"/>
    <property type="evidence" value="ECO:0007669"/>
    <property type="project" value="TreeGrafter"/>
</dbReference>
<feature type="region of interest" description="Disordered" evidence="6">
    <location>
        <begin position="426"/>
        <end position="462"/>
    </location>
</feature>
<dbReference type="InterPro" id="IPR052311">
    <property type="entry name" value="MMS22L-TONSL_complex_comp"/>
</dbReference>
<dbReference type="GO" id="GO:0031297">
    <property type="term" value="P:replication fork processing"/>
    <property type="evidence" value="ECO:0007669"/>
    <property type="project" value="TreeGrafter"/>
</dbReference>
<dbReference type="SUPFAM" id="SSF48403">
    <property type="entry name" value="Ankyrin repeat"/>
    <property type="match status" value="1"/>
</dbReference>
<feature type="repeat" description="ANK" evidence="5">
    <location>
        <begin position="331"/>
        <end position="363"/>
    </location>
</feature>
<feature type="region of interest" description="Disordered" evidence="6">
    <location>
        <begin position="275"/>
        <end position="299"/>
    </location>
</feature>
<dbReference type="SMART" id="SM00248">
    <property type="entry name" value="ANK"/>
    <property type="match status" value="2"/>
</dbReference>
<dbReference type="PANTHER" id="PTHR46358:SF1">
    <property type="entry name" value="TONSOKU-LIKE PROTEIN"/>
    <property type="match status" value="1"/>
</dbReference>
<dbReference type="PROSITE" id="PS50297">
    <property type="entry name" value="ANK_REP_REGION"/>
    <property type="match status" value="2"/>
</dbReference>
<dbReference type="OrthoDB" id="4772757at2759"/>
<dbReference type="InterPro" id="IPR032675">
    <property type="entry name" value="LRR_dom_sf"/>
</dbReference>
<keyword evidence="3" id="KW-0677">Repeat</keyword>
<keyword evidence="8" id="KW-1185">Reference proteome</keyword>
<dbReference type="InterPro" id="IPR002110">
    <property type="entry name" value="Ankyrin_rpt"/>
</dbReference>
<feature type="compositionally biased region" description="Acidic residues" evidence="6">
    <location>
        <begin position="275"/>
        <end position="294"/>
    </location>
</feature>
<keyword evidence="5" id="KW-0040">ANK repeat</keyword>
<dbReference type="Gene3D" id="3.80.10.10">
    <property type="entry name" value="Ribonuclease Inhibitor"/>
    <property type="match status" value="1"/>
</dbReference>
<evidence type="ECO:0000313" key="7">
    <source>
        <dbReference type="EMBL" id="KHJ89677.1"/>
    </source>
</evidence>
<name>A0A0B1T1N9_OESDE</name>
<keyword evidence="4" id="KW-0539">Nucleus</keyword>
<comment type="subcellular location">
    <subcellularLocation>
        <location evidence="1">Nucleus</location>
    </subcellularLocation>
</comment>
<accession>A0A0B1T1N9</accession>
<dbReference type="AlphaFoldDB" id="A0A0B1T1N9"/>
<dbReference type="Proteomes" id="UP000053660">
    <property type="component" value="Unassembled WGS sequence"/>
</dbReference>
<dbReference type="PROSITE" id="PS50088">
    <property type="entry name" value="ANK_REPEAT"/>
    <property type="match status" value="2"/>
</dbReference>
<dbReference type="EMBL" id="KN553899">
    <property type="protein sequence ID" value="KHJ89677.1"/>
    <property type="molecule type" value="Genomic_DNA"/>
</dbReference>
<dbReference type="Pfam" id="PF12796">
    <property type="entry name" value="Ank_2"/>
    <property type="match status" value="1"/>
</dbReference>
<protein>
    <submittedName>
        <fullName evidence="7">Tetratricopeptide repeat protein</fullName>
    </submittedName>
</protein>
<evidence type="ECO:0000256" key="4">
    <source>
        <dbReference type="ARBA" id="ARBA00023242"/>
    </source>
</evidence>
<organism evidence="7 8">
    <name type="scientific">Oesophagostomum dentatum</name>
    <name type="common">Nodular worm</name>
    <dbReference type="NCBI Taxonomy" id="61180"/>
    <lineage>
        <taxon>Eukaryota</taxon>
        <taxon>Metazoa</taxon>
        <taxon>Ecdysozoa</taxon>
        <taxon>Nematoda</taxon>
        <taxon>Chromadorea</taxon>
        <taxon>Rhabditida</taxon>
        <taxon>Rhabditina</taxon>
        <taxon>Rhabditomorpha</taxon>
        <taxon>Strongyloidea</taxon>
        <taxon>Strongylidae</taxon>
        <taxon>Oesophagostomum</taxon>
    </lineage>
</organism>
<evidence type="ECO:0000256" key="1">
    <source>
        <dbReference type="ARBA" id="ARBA00004123"/>
    </source>
</evidence>
<dbReference type="PANTHER" id="PTHR46358">
    <property type="entry name" value="TONSOKU-LIKE PROTEIN"/>
    <property type="match status" value="1"/>
</dbReference>
<dbReference type="InterPro" id="IPR011990">
    <property type="entry name" value="TPR-like_helical_dom_sf"/>
</dbReference>
<sequence length="780" mass="87258">LLCFYSGYSRRSHDVDLEYQLLLARIDFSWESPVKNAQRLVNFAPPKKKGYGIMELAQVLICTGDFLGAQNALLECLLHHKPSLMPDDAELLDARVVFLYKYFSRLDRTRDPDCSRSERRRMYELIADAFCTYGGDRREILEHALKYYRLMFQESVTDKERCSAAVSVAQTFMDLEAFDEALEWFEKVLEFEKKIGRSSTKQCQTKVLIFEAKCRRKFATKRALLNEFDELNGEIPETLPSLKASIYRAFGQYLISQKDHGEASVYLQRAKTLESEVDAEGSGEEEEENEETDELDARPDKAILRECMELARIRNSDREIEKDRDKEKNAHGETRLHIAARSNDTAMVDKLIAAGYDVNRRDYGGWTPISEAVSAGMRDNVRALLKAGAKVDPVSTEVLNDEENSIETTPIRIADRSPSPEVIIRRSQHRSSHERIPSRGASPVAFTLNTSGPSANSSPLTATQSPIIATLKFEDDNGGSLRPDKLVTFPRNATMANAEERFRSELPALHQANPFNMRLGDGREADAEIPLASLGEPLIIVCRLHKPTAEVLYKSRGGAAREDVIKTLGNFDTTGELDLSSSATSEENLVELVLNAAIDTKRAVANLCLDGCDITDGVLSSLAILLPIVAKFSCKYAGLVDEQLSTLSSRVSSISTCSLDLSHNELVSGFALSDFLTKCNQMSELHISDLDLEMGEDALMNVISGLRSLRALDISFSSWLKGKHLERVLSGCEYLTTLTLDGCDLRELSFEVGFCKLIRQIYVSSYSAEYFIDFVEHIII</sequence>
<dbReference type="SUPFAM" id="SSF52047">
    <property type="entry name" value="RNI-like"/>
    <property type="match status" value="1"/>
</dbReference>
<gene>
    <name evidence="7" type="ORF">OESDEN_10492</name>
</gene>
<keyword evidence="2" id="KW-0433">Leucine-rich repeat</keyword>
<evidence type="ECO:0000256" key="6">
    <source>
        <dbReference type="SAM" id="MobiDB-lite"/>
    </source>
</evidence>
<feature type="non-terminal residue" evidence="7">
    <location>
        <position position="1"/>
    </location>
</feature>
<dbReference type="Gene3D" id="1.25.40.10">
    <property type="entry name" value="Tetratricopeptide repeat domain"/>
    <property type="match status" value="1"/>
</dbReference>
<dbReference type="InterPro" id="IPR036770">
    <property type="entry name" value="Ankyrin_rpt-contain_sf"/>
</dbReference>
<dbReference type="SUPFAM" id="SSF48452">
    <property type="entry name" value="TPR-like"/>
    <property type="match status" value="1"/>
</dbReference>
<feature type="repeat" description="ANK" evidence="5">
    <location>
        <begin position="364"/>
        <end position="396"/>
    </location>
</feature>
<evidence type="ECO:0000313" key="8">
    <source>
        <dbReference type="Proteomes" id="UP000053660"/>
    </source>
</evidence>
<evidence type="ECO:0000256" key="5">
    <source>
        <dbReference type="PROSITE-ProRule" id="PRU00023"/>
    </source>
</evidence>
<evidence type="ECO:0000256" key="3">
    <source>
        <dbReference type="ARBA" id="ARBA00022737"/>
    </source>
</evidence>
<feature type="compositionally biased region" description="Polar residues" evidence="6">
    <location>
        <begin position="447"/>
        <end position="462"/>
    </location>
</feature>
<evidence type="ECO:0000256" key="2">
    <source>
        <dbReference type="ARBA" id="ARBA00022614"/>
    </source>
</evidence>
<dbReference type="Gene3D" id="1.25.40.20">
    <property type="entry name" value="Ankyrin repeat-containing domain"/>
    <property type="match status" value="1"/>
</dbReference>
<proteinExistence type="predicted"/>
<reference evidence="7 8" key="1">
    <citation type="submission" date="2014-03" db="EMBL/GenBank/DDBJ databases">
        <title>Draft genome of the hookworm Oesophagostomum dentatum.</title>
        <authorList>
            <person name="Mitreva M."/>
        </authorList>
    </citation>
    <scope>NUCLEOTIDE SEQUENCE [LARGE SCALE GENOMIC DNA]</scope>
    <source>
        <strain evidence="7 8">OD-Hann</strain>
    </source>
</reference>